<evidence type="ECO:0000313" key="2">
    <source>
        <dbReference type="EMBL" id="ESO03043.1"/>
    </source>
</evidence>
<dbReference type="eggNOG" id="KOG1856">
    <property type="taxonomic scope" value="Eukaryota"/>
</dbReference>
<dbReference type="OMA" id="LWIESEC"/>
<evidence type="ECO:0000313" key="3">
    <source>
        <dbReference type="EnsemblMetazoa" id="HelroP173911"/>
    </source>
</evidence>
<dbReference type="PANTHER" id="PTHR10145">
    <property type="entry name" value="TRANSCRIPTION ELONGATION FACTOR SPT6"/>
    <property type="match status" value="1"/>
</dbReference>
<dbReference type="EnsemblMetazoa" id="HelroT173911">
    <property type="protein sequence ID" value="HelroP173911"/>
    <property type="gene ID" value="HelroG173911"/>
</dbReference>
<gene>
    <name evidence="3" type="primary">20204730</name>
    <name evidence="2" type="ORF">HELRODRAFT_173911</name>
</gene>
<dbReference type="InterPro" id="IPR035420">
    <property type="entry name" value="Spt6_SH2"/>
</dbReference>
<dbReference type="PANTHER" id="PTHR10145:SF6">
    <property type="entry name" value="TRANSCRIPTION ELONGATION FACTOR SPT6"/>
    <property type="match status" value="1"/>
</dbReference>
<organism evidence="3 4">
    <name type="scientific">Helobdella robusta</name>
    <name type="common">Californian leech</name>
    <dbReference type="NCBI Taxonomy" id="6412"/>
    <lineage>
        <taxon>Eukaryota</taxon>
        <taxon>Metazoa</taxon>
        <taxon>Spiralia</taxon>
        <taxon>Lophotrochozoa</taxon>
        <taxon>Annelida</taxon>
        <taxon>Clitellata</taxon>
        <taxon>Hirudinea</taxon>
        <taxon>Rhynchobdellida</taxon>
        <taxon>Glossiphoniidae</taxon>
        <taxon>Helobdella</taxon>
    </lineage>
</organism>
<dbReference type="InterPro" id="IPR036860">
    <property type="entry name" value="SH2_dom_sf"/>
</dbReference>
<feature type="domain" description="Spt6 SH2" evidence="1">
    <location>
        <begin position="2"/>
        <end position="88"/>
    </location>
</feature>
<reference evidence="2 4" key="2">
    <citation type="journal article" date="2013" name="Nature">
        <title>Insights into bilaterian evolution from three spiralian genomes.</title>
        <authorList>
            <person name="Simakov O."/>
            <person name="Marletaz F."/>
            <person name="Cho S.J."/>
            <person name="Edsinger-Gonzales E."/>
            <person name="Havlak P."/>
            <person name="Hellsten U."/>
            <person name="Kuo D.H."/>
            <person name="Larsson T."/>
            <person name="Lv J."/>
            <person name="Arendt D."/>
            <person name="Savage R."/>
            <person name="Osoegawa K."/>
            <person name="de Jong P."/>
            <person name="Grimwood J."/>
            <person name="Chapman J.A."/>
            <person name="Shapiro H."/>
            <person name="Aerts A."/>
            <person name="Otillar R.P."/>
            <person name="Terry A.Y."/>
            <person name="Boore J.L."/>
            <person name="Grigoriev I.V."/>
            <person name="Lindberg D.R."/>
            <person name="Seaver E.C."/>
            <person name="Weisblat D.A."/>
            <person name="Putnam N.H."/>
            <person name="Rokhsar D.S."/>
        </authorList>
    </citation>
    <scope>NUCLEOTIDE SEQUENCE</scope>
</reference>
<accession>T1F7D1</accession>
<dbReference type="CDD" id="cd09918">
    <property type="entry name" value="SH2_Nterm_SPT6_like"/>
    <property type="match status" value="1"/>
</dbReference>
<reference evidence="3" key="3">
    <citation type="submission" date="2015-06" db="UniProtKB">
        <authorList>
            <consortium name="EnsemblMetazoa"/>
        </authorList>
    </citation>
    <scope>IDENTIFICATION</scope>
</reference>
<dbReference type="KEGG" id="hro:HELRODRAFT_173911"/>
<dbReference type="STRING" id="6412.T1F7D1"/>
<protein>
    <recommendedName>
        <fullName evidence="1">Spt6 SH2 domain-containing protein</fullName>
    </recommendedName>
</protein>
<dbReference type="Pfam" id="PF14633">
    <property type="entry name" value="SH2_2"/>
    <property type="match status" value="1"/>
</dbReference>
<reference evidence="4" key="1">
    <citation type="submission" date="2012-12" db="EMBL/GenBank/DDBJ databases">
        <authorList>
            <person name="Hellsten U."/>
            <person name="Grimwood J."/>
            <person name="Chapman J.A."/>
            <person name="Shapiro H."/>
            <person name="Aerts A."/>
            <person name="Otillar R.P."/>
            <person name="Terry A.Y."/>
            <person name="Boore J.L."/>
            <person name="Simakov O."/>
            <person name="Marletaz F."/>
            <person name="Cho S.-J."/>
            <person name="Edsinger-Gonzales E."/>
            <person name="Havlak P."/>
            <person name="Kuo D.-H."/>
            <person name="Larsson T."/>
            <person name="Lv J."/>
            <person name="Arendt D."/>
            <person name="Savage R."/>
            <person name="Osoegawa K."/>
            <person name="de Jong P."/>
            <person name="Lindberg D.R."/>
            <person name="Seaver E.C."/>
            <person name="Weisblat D.A."/>
            <person name="Putnam N.H."/>
            <person name="Grigoriev I.V."/>
            <person name="Rokhsar D.S."/>
        </authorList>
    </citation>
    <scope>NUCLEOTIDE SEQUENCE</scope>
</reference>
<dbReference type="GeneID" id="20204730"/>
<evidence type="ECO:0000259" key="1">
    <source>
        <dbReference type="Pfam" id="PF14633"/>
    </source>
</evidence>
<proteinExistence type="predicted"/>
<dbReference type="AlphaFoldDB" id="T1F7D1"/>
<dbReference type="HOGENOM" id="CLU_1490591_0_0_1"/>
<dbReference type="InParanoid" id="T1F7D1"/>
<dbReference type="OrthoDB" id="343921at2759"/>
<dbReference type="InterPro" id="IPR017072">
    <property type="entry name" value="TF_Spt6"/>
</dbReference>
<dbReference type="Proteomes" id="UP000015101">
    <property type="component" value="Unassembled WGS sequence"/>
</dbReference>
<keyword evidence="4" id="KW-1185">Reference proteome</keyword>
<dbReference type="EMBL" id="AMQM01004761">
    <property type="status" value="NOT_ANNOTATED_CDS"/>
    <property type="molecule type" value="Genomic_DNA"/>
</dbReference>
<dbReference type="RefSeq" id="XP_009018736.1">
    <property type="nucleotide sequence ID" value="XM_009020488.1"/>
</dbReference>
<evidence type="ECO:0000313" key="4">
    <source>
        <dbReference type="Proteomes" id="UP000015101"/>
    </source>
</evidence>
<dbReference type="InterPro" id="IPR035019">
    <property type="entry name" value="Spt6_SH2_N"/>
</dbReference>
<dbReference type="CTD" id="20204730"/>
<name>T1F7D1_HELRO</name>
<dbReference type="GO" id="GO:0140673">
    <property type="term" value="P:transcription elongation-coupled chromatin remodeling"/>
    <property type="evidence" value="ECO:0007669"/>
    <property type="project" value="InterPro"/>
</dbReference>
<dbReference type="EMBL" id="KB096676">
    <property type="protein sequence ID" value="ESO03043.1"/>
    <property type="molecule type" value="Genomic_DNA"/>
</dbReference>
<sequence length="181" mass="20716">MENFEQGDVIIGPSSKGNNHLTFTWKVSNKVFQHIDVKEEDKANAVSPGKRLWIESECFGDLDGIIARHETPMAGFVREVMRFKYFKKLAVKLKIYVFFFSKYKRQAYVTVTCDGMRYRGQKFSNINNLVNWSKLHFNDAVTANQQMNPVTSQDQSIGSTRYNAHLLGCTGYNAPSTRSIL</sequence>
<dbReference type="Gene3D" id="3.30.505.10">
    <property type="entry name" value="SH2 domain"/>
    <property type="match status" value="2"/>
</dbReference>